<evidence type="ECO:0000313" key="2">
    <source>
        <dbReference type="Proteomes" id="UP000032405"/>
    </source>
</evidence>
<accession>A0A0C5Q351</accession>
<dbReference type="RefSeq" id="YP_009140191.1">
    <property type="nucleotide sequence ID" value="NC_027119.1"/>
</dbReference>
<dbReference type="KEGG" id="vg:24366559"/>
<dbReference type="Proteomes" id="UP000032405">
    <property type="component" value="Segment"/>
</dbReference>
<dbReference type="GeneID" id="24366559"/>
<name>A0A0C5Q351_9CAUD</name>
<proteinExistence type="predicted"/>
<sequence>MSHQLSGGAIDTLFVLFWFGPREAGEIPAKSGEAELASLGFCKRVDVKNVPKGRDTHLCVLTEEGYKYAYLKYVSQNT</sequence>
<protein>
    <submittedName>
        <fullName evidence="1">Uncharacterized protein</fullName>
    </submittedName>
</protein>
<evidence type="ECO:0000313" key="1">
    <source>
        <dbReference type="EMBL" id="AJQ20833.1"/>
    </source>
</evidence>
<reference evidence="1 2" key="1">
    <citation type="journal article" date="2015" name="Genome Announc.">
        <title>Genome Sequence of Salmonella enterica Phage Det7.</title>
        <authorList>
            <person name="Casjens S.R."/>
            <person name="Jacobs-Sera D."/>
            <person name="Hatfull G.F."/>
            <person name="Hendrix R.W."/>
        </authorList>
    </citation>
    <scope>NUCLEOTIDE SEQUENCE [LARGE SCALE GENOMIC DNA]</scope>
</reference>
<gene>
    <name evidence="1" type="primary">14</name>
    <name evidence="1" type="ORF">DET7_14</name>
</gene>
<keyword evidence="2" id="KW-1185">Reference proteome</keyword>
<dbReference type="EMBL" id="KP797973">
    <property type="protein sequence ID" value="AJQ20833.1"/>
    <property type="molecule type" value="Genomic_DNA"/>
</dbReference>
<organism evidence="1 2">
    <name type="scientific">Salmonella phage Det7</name>
    <dbReference type="NCBI Taxonomy" id="454798"/>
    <lineage>
        <taxon>Viruses</taxon>
        <taxon>Duplodnaviria</taxon>
        <taxon>Heunggongvirae</taxon>
        <taxon>Uroviricota</taxon>
        <taxon>Caudoviricetes</taxon>
        <taxon>Pantevenvirales</taxon>
        <taxon>Ackermannviridae</taxon>
        <taxon>Cvivirinae</taxon>
        <taxon>Kuttervirus</taxon>
        <taxon>Kuttervirus Det7</taxon>
    </lineage>
</organism>